<accession>A1CJM0</accession>
<dbReference type="OrthoDB" id="2991872at2759"/>
<dbReference type="VEuPathDB" id="FungiDB:ACLA_035470"/>
<dbReference type="RefSeq" id="XP_001270770.1">
    <property type="nucleotide sequence ID" value="XM_001270769.1"/>
</dbReference>
<evidence type="ECO:0000256" key="5">
    <source>
        <dbReference type="SAM" id="MobiDB-lite"/>
    </source>
</evidence>
<feature type="domain" description="Zn(2)-C6 fungal-type" evidence="6">
    <location>
        <begin position="10"/>
        <end position="38"/>
    </location>
</feature>
<feature type="region of interest" description="Disordered" evidence="5">
    <location>
        <begin position="58"/>
        <end position="90"/>
    </location>
</feature>
<keyword evidence="4" id="KW-0539">Nucleus</keyword>
<evidence type="ECO:0000256" key="4">
    <source>
        <dbReference type="ARBA" id="ARBA00023242"/>
    </source>
</evidence>
<dbReference type="CDD" id="cd00067">
    <property type="entry name" value="GAL4"/>
    <property type="match status" value="1"/>
</dbReference>
<evidence type="ECO:0000256" key="3">
    <source>
        <dbReference type="ARBA" id="ARBA00023163"/>
    </source>
</evidence>
<feature type="compositionally biased region" description="Low complexity" evidence="5">
    <location>
        <begin position="75"/>
        <end position="90"/>
    </location>
</feature>
<name>A1CJM0_ASPCL</name>
<dbReference type="InterPro" id="IPR036864">
    <property type="entry name" value="Zn2-C6_fun-type_DNA-bd_sf"/>
</dbReference>
<proteinExistence type="predicted"/>
<reference evidence="7 8" key="1">
    <citation type="journal article" date="2008" name="PLoS Genet.">
        <title>Genomic islands in the pathogenic filamentous fungus Aspergillus fumigatus.</title>
        <authorList>
            <person name="Fedorova N.D."/>
            <person name="Khaldi N."/>
            <person name="Joardar V.S."/>
            <person name="Maiti R."/>
            <person name="Amedeo P."/>
            <person name="Anderson M.J."/>
            <person name="Crabtree J."/>
            <person name="Silva J.C."/>
            <person name="Badger J.H."/>
            <person name="Albarraq A."/>
            <person name="Angiuoli S."/>
            <person name="Bussey H."/>
            <person name="Bowyer P."/>
            <person name="Cotty P.J."/>
            <person name="Dyer P.S."/>
            <person name="Egan A."/>
            <person name="Galens K."/>
            <person name="Fraser-Liggett C.M."/>
            <person name="Haas B.J."/>
            <person name="Inman J.M."/>
            <person name="Kent R."/>
            <person name="Lemieux S."/>
            <person name="Malavazi I."/>
            <person name="Orvis J."/>
            <person name="Roemer T."/>
            <person name="Ronning C.M."/>
            <person name="Sundaram J.P."/>
            <person name="Sutton G."/>
            <person name="Turner G."/>
            <person name="Venter J.C."/>
            <person name="White O.R."/>
            <person name="Whitty B.R."/>
            <person name="Youngman P."/>
            <person name="Wolfe K.H."/>
            <person name="Goldman G.H."/>
            <person name="Wortman J.R."/>
            <person name="Jiang B."/>
            <person name="Denning D.W."/>
            <person name="Nierman W.C."/>
        </authorList>
    </citation>
    <scope>NUCLEOTIDE SEQUENCE [LARGE SCALE GENOMIC DNA]</scope>
    <source>
        <strain evidence="8">ATCC 1007 / CBS 513.65 / DSM 816 / NCTC 3887 / NRRL 1</strain>
    </source>
</reference>
<evidence type="ECO:0000259" key="6">
    <source>
        <dbReference type="PROSITE" id="PS50048"/>
    </source>
</evidence>
<keyword evidence="2" id="KW-0238">DNA-binding</keyword>
<dbReference type="GO" id="GO:0003677">
    <property type="term" value="F:DNA binding"/>
    <property type="evidence" value="ECO:0007669"/>
    <property type="project" value="UniProtKB-KW"/>
</dbReference>
<dbReference type="Pfam" id="PF00172">
    <property type="entry name" value="Zn_clus"/>
    <property type="match status" value="1"/>
</dbReference>
<keyword evidence="8" id="KW-1185">Reference proteome</keyword>
<dbReference type="InterPro" id="IPR053175">
    <property type="entry name" value="DHMBA_Reg_Transcription_Factor"/>
</dbReference>
<dbReference type="GO" id="GO:0000981">
    <property type="term" value="F:DNA-binding transcription factor activity, RNA polymerase II-specific"/>
    <property type="evidence" value="ECO:0007669"/>
    <property type="project" value="InterPro"/>
</dbReference>
<organism evidence="7 8">
    <name type="scientific">Aspergillus clavatus (strain ATCC 1007 / CBS 513.65 / DSM 816 / NCTC 3887 / NRRL 1 / QM 1276 / 107)</name>
    <dbReference type="NCBI Taxonomy" id="344612"/>
    <lineage>
        <taxon>Eukaryota</taxon>
        <taxon>Fungi</taxon>
        <taxon>Dikarya</taxon>
        <taxon>Ascomycota</taxon>
        <taxon>Pezizomycotina</taxon>
        <taxon>Eurotiomycetes</taxon>
        <taxon>Eurotiomycetidae</taxon>
        <taxon>Eurotiales</taxon>
        <taxon>Aspergillaceae</taxon>
        <taxon>Aspergillus</taxon>
        <taxon>Aspergillus subgen. Fumigati</taxon>
    </lineage>
</organism>
<dbReference type="eggNOG" id="ENOG502S0C8">
    <property type="taxonomic scope" value="Eukaryota"/>
</dbReference>
<dbReference type="PROSITE" id="PS50048">
    <property type="entry name" value="ZN2_CY6_FUNGAL_2"/>
    <property type="match status" value="1"/>
</dbReference>
<dbReference type="PANTHER" id="PTHR38791:SF5">
    <property type="entry name" value="TRANSCRIPTION FACTOR DBAG-RELATED"/>
    <property type="match status" value="1"/>
</dbReference>
<dbReference type="HOGENOM" id="CLU_013866_5_1_1"/>
<dbReference type="KEGG" id="act:ACLA_035470"/>
<dbReference type="Gene3D" id="4.10.240.10">
    <property type="entry name" value="Zn(2)-C6 fungal-type DNA-binding domain"/>
    <property type="match status" value="1"/>
</dbReference>
<evidence type="ECO:0000313" key="7">
    <source>
        <dbReference type="EMBL" id="EAW09344.1"/>
    </source>
</evidence>
<dbReference type="InterPro" id="IPR001138">
    <property type="entry name" value="Zn2Cys6_DnaBD"/>
</dbReference>
<dbReference type="EMBL" id="DS027056">
    <property type="protein sequence ID" value="EAW09344.1"/>
    <property type="molecule type" value="Genomic_DNA"/>
</dbReference>
<dbReference type="PROSITE" id="PS00463">
    <property type="entry name" value="ZN2_CY6_FUNGAL_1"/>
    <property type="match status" value="1"/>
</dbReference>
<dbReference type="PANTHER" id="PTHR38791">
    <property type="entry name" value="ZN(II)2CYS6 TRANSCRIPTION FACTOR (EUROFUNG)-RELATED-RELATED"/>
    <property type="match status" value="1"/>
</dbReference>
<evidence type="ECO:0000256" key="2">
    <source>
        <dbReference type="ARBA" id="ARBA00023125"/>
    </source>
</evidence>
<dbReference type="GeneID" id="4702933"/>
<dbReference type="AlphaFoldDB" id="A1CJM0"/>
<dbReference type="SUPFAM" id="SSF57701">
    <property type="entry name" value="Zn2/Cys6 DNA-binding domain"/>
    <property type="match status" value="1"/>
</dbReference>
<sequence length="515" mass="56679">MVYGGKPSTGCQNCRQRHIKCDETRPACKACLRTGRTCPGYKHPFDVVLRERTAFQRKKNNAAAGKSSDRAGDNAAVPAPSPSSSAPTGALLPAAPISPVRLNPGIPRRVNPQLEATVTSLFFGSYMYLPKDPQLKIGFMELVPLFYSTTNFGSHLHLASLAVAFRSVAAWTGHRPLLHYSEQFFVRALARTRVALQGVEENPDAMLMTVLLLSTFEQLAALKERRTPTKAHLAGAIALLNTQGAQRKESPFYAVLSHAVQTQVVRSAMGLGHPMIQVPERWPRLSSTDQTGPWKLTVAASEIVGLKVAWEGLASSPKAHDHDEIRKVLSLAIRVDSQLAAWPDSVPPRWTPVPASYIPQSVREAGIFQDRCDCYLDIWVASTWNLYRDSRIVVHNTILDCLRLLVGDEADETQAALATIQSLATDICASIPFFLGNQTKAVVMDPLRVEFPGVDGKPASLSHRKGAPLLGGWFAMSYLYNLCSPRLGLHGDQLAWIKGQMQRVMRIYTHDGRLF</sequence>
<dbReference type="OMA" id="RCDCYAD"/>
<keyword evidence="1" id="KW-0805">Transcription regulation</keyword>
<dbReference type="SMART" id="SM00066">
    <property type="entry name" value="GAL4"/>
    <property type="match status" value="1"/>
</dbReference>
<evidence type="ECO:0000256" key="1">
    <source>
        <dbReference type="ARBA" id="ARBA00023015"/>
    </source>
</evidence>
<keyword evidence="3" id="KW-0804">Transcription</keyword>
<protein>
    <submittedName>
        <fullName evidence="7">C6 zinc finger domain protein</fullName>
    </submittedName>
</protein>
<dbReference type="Proteomes" id="UP000006701">
    <property type="component" value="Unassembled WGS sequence"/>
</dbReference>
<evidence type="ECO:0000313" key="8">
    <source>
        <dbReference type="Proteomes" id="UP000006701"/>
    </source>
</evidence>
<dbReference type="GO" id="GO:0008270">
    <property type="term" value="F:zinc ion binding"/>
    <property type="evidence" value="ECO:0007669"/>
    <property type="project" value="InterPro"/>
</dbReference>
<gene>
    <name evidence="7" type="ORF">ACLA_035470</name>
</gene>